<sequence>MPSTLEEQLAKLRAGNAPSPPSRVQFSPASFLAIPHHDEICEDDWDDDEDVINPTPNTQESTIPVAPPPCVINPPPTIHPTSQSNVPRAQRNDIVYQQQLYQRAIDITKSAMAKERGRDYAAAVDAYVDAGDIFTEIGRNELDPATQRTLKKKAFSLLQRAEALADWLDSHAAPSIAEAANVAAMASAEAETEVQATEKHIEDMKQELKQLKYTSQIMKADDASDLGEATKASVLPEESALDSMKRAVVNEIHGLLKLPEISTFRQFEPLGSSADKEQYAQDLKAQVDHLHKELQFEKASHLLATAMRKHKYSKLASDVAEQQRLQAEVAQLRQELQVHQATLEVTRHSIVQITQEKLRVEAASAQQVQSLQSELQSLAKDTTSSRSSSRVDRTKESRMQWFQGPRGLGKKDDDSEDRSRRQSEPSVGSPRHQLSDTEGDSSSIWL</sequence>
<accession>W4H929</accession>
<feature type="coiled-coil region" evidence="1">
    <location>
        <begin position="187"/>
        <end position="221"/>
    </location>
</feature>
<dbReference type="SUPFAM" id="SSF116846">
    <property type="entry name" value="MIT domain"/>
    <property type="match status" value="1"/>
</dbReference>
<dbReference type="InterPro" id="IPR007330">
    <property type="entry name" value="MIT_dom"/>
</dbReference>
<feature type="compositionally biased region" description="Basic and acidic residues" evidence="2">
    <location>
        <begin position="389"/>
        <end position="398"/>
    </location>
</feature>
<dbReference type="GeneID" id="20803414"/>
<protein>
    <recommendedName>
        <fullName evidence="3">MIT domain-containing protein</fullName>
    </recommendedName>
</protein>
<evidence type="ECO:0000256" key="1">
    <source>
        <dbReference type="SAM" id="Coils"/>
    </source>
</evidence>
<evidence type="ECO:0000256" key="2">
    <source>
        <dbReference type="SAM" id="MobiDB-lite"/>
    </source>
</evidence>
<organism evidence="4">
    <name type="scientific">Aphanomyces astaci</name>
    <name type="common">Crayfish plague agent</name>
    <dbReference type="NCBI Taxonomy" id="112090"/>
    <lineage>
        <taxon>Eukaryota</taxon>
        <taxon>Sar</taxon>
        <taxon>Stramenopiles</taxon>
        <taxon>Oomycota</taxon>
        <taxon>Saprolegniomycetes</taxon>
        <taxon>Saprolegniales</taxon>
        <taxon>Verrucalvaceae</taxon>
        <taxon>Aphanomyces</taxon>
    </lineage>
</organism>
<feature type="coiled-coil region" evidence="1">
    <location>
        <begin position="280"/>
        <end position="342"/>
    </location>
</feature>
<proteinExistence type="predicted"/>
<name>W4H929_APHAT</name>
<dbReference type="VEuPathDB" id="FungiDB:H257_01418"/>
<dbReference type="SMART" id="SM00745">
    <property type="entry name" value="MIT"/>
    <property type="match status" value="1"/>
</dbReference>
<dbReference type="Pfam" id="PF04212">
    <property type="entry name" value="MIT"/>
    <property type="match status" value="1"/>
</dbReference>
<feature type="region of interest" description="Disordered" evidence="2">
    <location>
        <begin position="375"/>
        <end position="446"/>
    </location>
</feature>
<dbReference type="Gene3D" id="1.20.58.80">
    <property type="entry name" value="Phosphotransferase system, lactose/cellobiose-type IIA subunit"/>
    <property type="match status" value="1"/>
</dbReference>
<dbReference type="AlphaFoldDB" id="W4H929"/>
<gene>
    <name evidence="4" type="ORF">H257_01418</name>
</gene>
<evidence type="ECO:0000259" key="3">
    <source>
        <dbReference type="SMART" id="SM00745"/>
    </source>
</evidence>
<feature type="compositionally biased region" description="Low complexity" evidence="2">
    <location>
        <begin position="375"/>
        <end position="388"/>
    </location>
</feature>
<evidence type="ECO:0000313" key="4">
    <source>
        <dbReference type="EMBL" id="ETV88046.1"/>
    </source>
</evidence>
<feature type="domain" description="MIT" evidence="3">
    <location>
        <begin position="97"/>
        <end position="174"/>
    </location>
</feature>
<dbReference type="RefSeq" id="XP_009822909.1">
    <property type="nucleotide sequence ID" value="XM_009824607.1"/>
</dbReference>
<dbReference type="OrthoDB" id="122397at2759"/>
<keyword evidence="1" id="KW-0175">Coiled coil</keyword>
<dbReference type="InterPro" id="IPR036181">
    <property type="entry name" value="MIT_dom_sf"/>
</dbReference>
<feature type="compositionally biased region" description="Basic and acidic residues" evidence="2">
    <location>
        <begin position="409"/>
        <end position="423"/>
    </location>
</feature>
<reference evidence="4" key="1">
    <citation type="submission" date="2013-12" db="EMBL/GenBank/DDBJ databases">
        <title>The Genome Sequence of Aphanomyces astaci APO3.</title>
        <authorList>
            <consortium name="The Broad Institute Genomics Platform"/>
            <person name="Russ C."/>
            <person name="Tyler B."/>
            <person name="van West P."/>
            <person name="Dieguez-Uribeondo J."/>
            <person name="Young S.K."/>
            <person name="Zeng Q."/>
            <person name="Gargeya S."/>
            <person name="Fitzgerald M."/>
            <person name="Abouelleil A."/>
            <person name="Alvarado L."/>
            <person name="Chapman S.B."/>
            <person name="Gainer-Dewar J."/>
            <person name="Goldberg J."/>
            <person name="Griggs A."/>
            <person name="Gujja S."/>
            <person name="Hansen M."/>
            <person name="Howarth C."/>
            <person name="Imamovic A."/>
            <person name="Ireland A."/>
            <person name="Larimer J."/>
            <person name="McCowan C."/>
            <person name="Murphy C."/>
            <person name="Pearson M."/>
            <person name="Poon T.W."/>
            <person name="Priest M."/>
            <person name="Roberts A."/>
            <person name="Saif S."/>
            <person name="Shea T."/>
            <person name="Sykes S."/>
            <person name="Wortman J."/>
            <person name="Nusbaum C."/>
            <person name="Birren B."/>
        </authorList>
    </citation>
    <scope>NUCLEOTIDE SEQUENCE [LARGE SCALE GENOMIC DNA]</scope>
    <source>
        <strain evidence="4">APO3</strain>
    </source>
</reference>
<dbReference type="EMBL" id="KI913115">
    <property type="protein sequence ID" value="ETV88046.1"/>
    <property type="molecule type" value="Genomic_DNA"/>
</dbReference>